<dbReference type="InterPro" id="IPR036128">
    <property type="entry name" value="Plus3-like_sf"/>
</dbReference>
<dbReference type="PANTHER" id="PTHR38940">
    <property type="entry name" value="PLUS3 DOMAIN-CONTAINING PROTEIN"/>
    <property type="match status" value="1"/>
</dbReference>
<sequence>MADIHVLDSAERCTESIVNEDSGAGAGAGANAASRADMVFTSTNPLSELVWSPHEGLSLKYAGSSLSEKKASLSRNTESFDIKISSPQHTNGGKSVSVRDIAAGNMKKMRLELNSDNRNSKRVTLPGSPRRTVDMQPASLTSLCEQDSMAGSQGDMNKMEEAILDNKCEHDESDNKETGICSPRNSKGFGIIDPETVAADTTHDKIFIAGPHNNDLTPNCTSCNLKELKPDQAQIEVESASNIGTSNERHKEMTRIKKHEASGLVEVSAHEDSTLAKNGSNVKLASSSSSAECRVADLELDDAEDNTERITKQYTDFHILGKPCSGDVLSKDIGTMTKIGTAAVLQSQDFGNNETWQANTKTKNEPALFGSESACNANPRSLEKGKEKVLYVEDNERVSKEREDSNESVESSSRSLASTRKRAPSCNSMLSLRSKRSKNESNESSCLGSFLKKDKSFMNWISTITNVSSRNGQIAPSLGIVPKSSDCRKESMGPLPLTDDKSNSNACGTTGFNSVFQALYCPNVTEHSGASYHNNQREADALKKLEVMREQLDHGHHVDSDSLKCNINITTTVTSQKIHNVSNELHVTGEAVAICSPHSVCNREGGKLHTVVSCSGERLDQGTYQVEFPSTTINSSSTSSTINEKIKQACTVNNIGSSSSSAKSGSGSPEDNGTGVPCSVPNSSSNELFDNRSAFCQNLWISRLLPKASSPILNPVPCNLSAGATENLKNESSLLSSPSQSKVAPSKEHKNSENCSLSYLETKMGARNVGMKPYPTCSTDSYGLKEPADHKLISKLSPIQPLQRLKNSESIASLFAKRLGALRHIMPPKISDDTSCAATICFFCGKTDHCLRECSELVESDLEDLLKYMNSRGGTDLPFGLCIRCFQLNHWAIACPHASLKGKHSSDNSFIVNNENSGKVDESHGRHGSANYGGRIILWSGDKQEHQQHVSMYQIPPIRESGVKTKLAVHGSSSVDEVAGPSTSGLYSKPVSKNLEERRIELKGRALNSEGNELKGKCIIPFCNFMVAELGDEPTEIFETVRRLRLSRIDVIRLLKSPVAQFSVEGFFVRLRLRKWEEGLGGTGYHVARINGTSFGNCLSVSIRGSTCIVEYHTVSNHDFLEDELKDWWSAIMKGDGKLPSREELDKKLGERVVLGF</sequence>
<dbReference type="GO" id="GO:0003677">
    <property type="term" value="F:DNA binding"/>
    <property type="evidence" value="ECO:0007669"/>
    <property type="project" value="InterPro"/>
</dbReference>
<dbReference type="SMART" id="SM00343">
    <property type="entry name" value="ZnF_C2HC"/>
    <property type="match status" value="2"/>
</dbReference>
<keyword evidence="3" id="KW-1185">Reference proteome</keyword>
<dbReference type="Gene3D" id="3.90.70.200">
    <property type="entry name" value="Plus-3 domain"/>
    <property type="match status" value="1"/>
</dbReference>
<dbReference type="RefSeq" id="XP_010936361.1">
    <property type="nucleotide sequence ID" value="XM_010938059.1"/>
</dbReference>
<dbReference type="SUPFAM" id="SSF159042">
    <property type="entry name" value="Plus3-like"/>
    <property type="match status" value="1"/>
</dbReference>
<reference evidence="4 5" key="1">
    <citation type="submission" date="2025-04" db="UniProtKB">
        <authorList>
            <consortium name="RefSeq"/>
        </authorList>
    </citation>
    <scope>IDENTIFICATION</scope>
</reference>
<feature type="compositionally biased region" description="Low complexity" evidence="1">
    <location>
        <begin position="408"/>
        <end position="418"/>
    </location>
</feature>
<feature type="compositionally biased region" description="Basic and acidic residues" evidence="1">
    <location>
        <begin position="395"/>
        <end position="405"/>
    </location>
</feature>
<dbReference type="KEGG" id="egu:105055997"/>
<evidence type="ECO:0000259" key="2">
    <source>
        <dbReference type="PROSITE" id="PS51360"/>
    </source>
</evidence>
<evidence type="ECO:0000256" key="1">
    <source>
        <dbReference type="SAM" id="MobiDB-lite"/>
    </source>
</evidence>
<gene>
    <name evidence="4 5" type="primary">LOC105055997</name>
</gene>
<feature type="compositionally biased region" description="Low complexity" evidence="1">
    <location>
        <begin position="732"/>
        <end position="741"/>
    </location>
</feature>
<evidence type="ECO:0000313" key="3">
    <source>
        <dbReference type="Proteomes" id="UP000504607"/>
    </source>
</evidence>
<dbReference type="PANTHER" id="PTHR38940:SF4">
    <property type="entry name" value="OS01G0775100 PROTEIN"/>
    <property type="match status" value="1"/>
</dbReference>
<evidence type="ECO:0000313" key="5">
    <source>
        <dbReference type="RefSeq" id="XP_019710986.1"/>
    </source>
</evidence>
<dbReference type="RefSeq" id="XP_019710986.1">
    <property type="nucleotide sequence ID" value="XM_019855427.1"/>
</dbReference>
<dbReference type="SMART" id="SM00719">
    <property type="entry name" value="Plus3"/>
    <property type="match status" value="1"/>
</dbReference>
<dbReference type="InterPro" id="IPR004343">
    <property type="entry name" value="Plus-3_dom"/>
</dbReference>
<proteinExistence type="predicted"/>
<accession>A0A6J0PS36</accession>
<feature type="domain" description="Plus3" evidence="2">
    <location>
        <begin position="1035"/>
        <end position="1157"/>
    </location>
</feature>
<feature type="region of interest" description="Disordered" evidence="1">
    <location>
        <begin position="731"/>
        <end position="750"/>
    </location>
</feature>
<dbReference type="AlphaFoldDB" id="A0A6J0PS36"/>
<dbReference type="PROSITE" id="PS51360">
    <property type="entry name" value="PLUS3"/>
    <property type="match status" value="1"/>
</dbReference>
<dbReference type="GO" id="GO:0008270">
    <property type="term" value="F:zinc ion binding"/>
    <property type="evidence" value="ECO:0007669"/>
    <property type="project" value="InterPro"/>
</dbReference>
<evidence type="ECO:0000313" key="4">
    <source>
        <dbReference type="RefSeq" id="XP_010936361.1"/>
    </source>
</evidence>
<dbReference type="Proteomes" id="UP000504607">
    <property type="component" value="Chromosome 1"/>
</dbReference>
<protein>
    <submittedName>
        <fullName evidence="4 5">Uncharacterized protein LOC105055997</fullName>
    </submittedName>
</protein>
<dbReference type="Pfam" id="PF03126">
    <property type="entry name" value="Plus-3"/>
    <property type="match status" value="1"/>
</dbReference>
<feature type="region of interest" description="Disordered" evidence="1">
    <location>
        <begin position="656"/>
        <end position="679"/>
    </location>
</feature>
<dbReference type="OrthoDB" id="166375at2759"/>
<name>A0A6J0PS36_ELAGV</name>
<dbReference type="InterPro" id="IPR001878">
    <property type="entry name" value="Znf_CCHC"/>
</dbReference>
<feature type="region of interest" description="Disordered" evidence="1">
    <location>
        <begin position="395"/>
        <end position="445"/>
    </location>
</feature>
<organism evidence="3 5">
    <name type="scientific">Elaeis guineensis var. tenera</name>
    <name type="common">Oil palm</name>
    <dbReference type="NCBI Taxonomy" id="51953"/>
    <lineage>
        <taxon>Eukaryota</taxon>
        <taxon>Viridiplantae</taxon>
        <taxon>Streptophyta</taxon>
        <taxon>Embryophyta</taxon>
        <taxon>Tracheophyta</taxon>
        <taxon>Spermatophyta</taxon>
        <taxon>Magnoliopsida</taxon>
        <taxon>Liliopsida</taxon>
        <taxon>Arecaceae</taxon>
        <taxon>Arecoideae</taxon>
        <taxon>Cocoseae</taxon>
        <taxon>Elaeidinae</taxon>
        <taxon>Elaeis</taxon>
    </lineage>
</organism>
<feature type="compositionally biased region" description="Low complexity" evidence="1">
    <location>
        <begin position="656"/>
        <end position="668"/>
    </location>
</feature>
<dbReference type="GeneID" id="105055997"/>
<dbReference type="Gene3D" id="4.10.60.10">
    <property type="entry name" value="Zinc finger, CCHC-type"/>
    <property type="match status" value="1"/>
</dbReference>